<reference evidence="1 2" key="2">
    <citation type="journal article" date="2019" name="G3 (Bethesda)">
        <title>Hybrid Assembly of the Genome of the Entomopathogenic Nematode Steinernema carpocapsae Identifies the X-Chromosome.</title>
        <authorList>
            <person name="Serra L."/>
            <person name="Macchietto M."/>
            <person name="Macias-Munoz A."/>
            <person name="McGill C.J."/>
            <person name="Rodriguez I.M."/>
            <person name="Rodriguez B."/>
            <person name="Murad R."/>
            <person name="Mortazavi A."/>
        </authorList>
    </citation>
    <scope>NUCLEOTIDE SEQUENCE [LARGE SCALE GENOMIC DNA]</scope>
    <source>
        <strain evidence="1 2">ALL</strain>
    </source>
</reference>
<evidence type="ECO:0000313" key="2">
    <source>
        <dbReference type="Proteomes" id="UP000298663"/>
    </source>
</evidence>
<name>A0A4U8UVH2_STECR</name>
<comment type="caution">
    <text evidence="1">The sequence shown here is derived from an EMBL/GenBank/DDBJ whole genome shotgun (WGS) entry which is preliminary data.</text>
</comment>
<accession>A0A4U8UVH2</accession>
<sequence length="116" mass="12881">MSSIAAGRALEAASWCRRMFSDYPTPKSVRRIVEPNVAGFHSPEPSFALRGSRLINTSAFAAFKTAASVPLGHSPNRRRFPRFPHWTLRGFHGNGRVPPKRVSVYAIDLFEALKTA</sequence>
<reference evidence="1 2" key="1">
    <citation type="journal article" date="2015" name="Genome Biol.">
        <title>Comparative genomics of Steinernema reveals deeply conserved gene regulatory networks.</title>
        <authorList>
            <person name="Dillman A.R."/>
            <person name="Macchietto M."/>
            <person name="Porter C.F."/>
            <person name="Rogers A."/>
            <person name="Williams B."/>
            <person name="Antoshechkin I."/>
            <person name="Lee M.M."/>
            <person name="Goodwin Z."/>
            <person name="Lu X."/>
            <person name="Lewis E.E."/>
            <person name="Goodrich-Blair H."/>
            <person name="Stock S.P."/>
            <person name="Adams B.J."/>
            <person name="Sternberg P.W."/>
            <person name="Mortazavi A."/>
        </authorList>
    </citation>
    <scope>NUCLEOTIDE SEQUENCE [LARGE SCALE GENOMIC DNA]</scope>
    <source>
        <strain evidence="1 2">ALL</strain>
    </source>
</reference>
<proteinExistence type="predicted"/>
<gene>
    <name evidence="1" type="ORF">L596_003133</name>
</gene>
<organism evidence="1 2">
    <name type="scientific">Steinernema carpocapsae</name>
    <name type="common">Entomopathogenic nematode</name>
    <dbReference type="NCBI Taxonomy" id="34508"/>
    <lineage>
        <taxon>Eukaryota</taxon>
        <taxon>Metazoa</taxon>
        <taxon>Ecdysozoa</taxon>
        <taxon>Nematoda</taxon>
        <taxon>Chromadorea</taxon>
        <taxon>Rhabditida</taxon>
        <taxon>Tylenchina</taxon>
        <taxon>Panagrolaimomorpha</taxon>
        <taxon>Strongyloidoidea</taxon>
        <taxon>Steinernematidae</taxon>
        <taxon>Steinernema</taxon>
    </lineage>
</organism>
<protein>
    <submittedName>
        <fullName evidence="1">Uncharacterized protein</fullName>
    </submittedName>
</protein>
<dbReference type="AlphaFoldDB" id="A0A4U8UVH2"/>
<dbReference type="EMBL" id="AZBU02000001">
    <property type="protein sequence ID" value="TMS35818.1"/>
    <property type="molecule type" value="Genomic_DNA"/>
</dbReference>
<keyword evidence="2" id="KW-1185">Reference proteome</keyword>
<evidence type="ECO:0000313" key="1">
    <source>
        <dbReference type="EMBL" id="TMS35818.1"/>
    </source>
</evidence>
<dbReference type="Proteomes" id="UP000298663">
    <property type="component" value="Unassembled WGS sequence"/>
</dbReference>